<feature type="transmembrane region" description="Helical" evidence="1">
    <location>
        <begin position="31"/>
        <end position="60"/>
    </location>
</feature>
<name>A0AA91PB80_9MYCO</name>
<keyword evidence="1" id="KW-1133">Transmembrane helix</keyword>
<feature type="transmembrane region" description="Helical" evidence="1">
    <location>
        <begin position="66"/>
        <end position="90"/>
    </location>
</feature>
<evidence type="ECO:0000256" key="1">
    <source>
        <dbReference type="SAM" id="Phobius"/>
    </source>
</evidence>
<evidence type="ECO:0000313" key="2">
    <source>
        <dbReference type="EMBL" id="OSC26496.1"/>
    </source>
</evidence>
<reference evidence="2 3" key="1">
    <citation type="submission" date="2017-04" db="EMBL/GenBank/DDBJ databases">
        <title>The new phylogeny of genus Mycobacterium.</title>
        <authorList>
            <person name="Tortoli E."/>
            <person name="Trovato A."/>
            <person name="Cirillo D.M."/>
        </authorList>
    </citation>
    <scope>NUCLEOTIDE SEQUENCE [LARGE SCALE GENOMIC DNA]</scope>
    <source>
        <strain evidence="2 3">KCTC 19819</strain>
    </source>
</reference>
<gene>
    <name evidence="2" type="ORF">B8W67_18525</name>
</gene>
<proteinExistence type="predicted"/>
<comment type="caution">
    <text evidence="2">The sequence shown here is derived from an EMBL/GenBank/DDBJ whole genome shotgun (WGS) entry which is preliminary data.</text>
</comment>
<sequence>MSPGAMSPGARWPQVAAPPANDPTPRFNPAAIITCALGFVAPVVGLIATSLLGAVVVLTVDDIEPVLTILGPVVNGTLLVVFLAVAWTAFTGIRRTGRPGMPLVVMGLIIGVPSLLFSTVYSLVTGIGG</sequence>
<dbReference type="AlphaFoldDB" id="A0AA91PB80"/>
<dbReference type="EMBL" id="NCXO01000063">
    <property type="protein sequence ID" value="OSC26496.1"/>
    <property type="molecule type" value="Genomic_DNA"/>
</dbReference>
<organism evidence="2 3">
    <name type="scientific">Mycolicibacillus koreensis</name>
    <dbReference type="NCBI Taxonomy" id="1069220"/>
    <lineage>
        <taxon>Bacteria</taxon>
        <taxon>Bacillati</taxon>
        <taxon>Actinomycetota</taxon>
        <taxon>Actinomycetes</taxon>
        <taxon>Mycobacteriales</taxon>
        <taxon>Mycobacteriaceae</taxon>
        <taxon>Mycolicibacillus</taxon>
    </lineage>
</organism>
<keyword evidence="1" id="KW-0812">Transmembrane</keyword>
<keyword evidence="3" id="KW-1185">Reference proteome</keyword>
<dbReference type="Proteomes" id="UP000193577">
    <property type="component" value="Unassembled WGS sequence"/>
</dbReference>
<keyword evidence="1" id="KW-0472">Membrane</keyword>
<protein>
    <submittedName>
        <fullName evidence="2">Uncharacterized protein</fullName>
    </submittedName>
</protein>
<accession>A0AA91PB80</accession>
<feature type="transmembrane region" description="Helical" evidence="1">
    <location>
        <begin position="102"/>
        <end position="124"/>
    </location>
</feature>
<evidence type="ECO:0000313" key="3">
    <source>
        <dbReference type="Proteomes" id="UP000193577"/>
    </source>
</evidence>